<dbReference type="EMBL" id="QKYT01000208">
    <property type="protein sequence ID" value="RIA89722.1"/>
    <property type="molecule type" value="Genomic_DNA"/>
</dbReference>
<proteinExistence type="predicted"/>
<dbReference type="OrthoDB" id="550575at2759"/>
<organism evidence="1 2">
    <name type="scientific">Glomus cerebriforme</name>
    <dbReference type="NCBI Taxonomy" id="658196"/>
    <lineage>
        <taxon>Eukaryota</taxon>
        <taxon>Fungi</taxon>
        <taxon>Fungi incertae sedis</taxon>
        <taxon>Mucoromycota</taxon>
        <taxon>Glomeromycotina</taxon>
        <taxon>Glomeromycetes</taxon>
        <taxon>Glomerales</taxon>
        <taxon>Glomeraceae</taxon>
        <taxon>Glomus</taxon>
    </lineage>
</organism>
<accession>A0A397SVM3</accession>
<evidence type="ECO:0000313" key="2">
    <source>
        <dbReference type="Proteomes" id="UP000265703"/>
    </source>
</evidence>
<dbReference type="AlphaFoldDB" id="A0A397SVM3"/>
<keyword evidence="2" id="KW-1185">Reference proteome</keyword>
<dbReference type="InterPro" id="IPR032675">
    <property type="entry name" value="LRR_dom_sf"/>
</dbReference>
<evidence type="ECO:0008006" key="3">
    <source>
        <dbReference type="Google" id="ProtNLM"/>
    </source>
</evidence>
<dbReference type="SUPFAM" id="SSF52047">
    <property type="entry name" value="RNI-like"/>
    <property type="match status" value="1"/>
</dbReference>
<dbReference type="Proteomes" id="UP000265703">
    <property type="component" value="Unassembled WGS sequence"/>
</dbReference>
<sequence>MTQLYADWLYEIFEYLKDDVVTLHSCILVNRLWCKISVKFLWREIRNYNILIDSLPSESKVILYKNGIITSASTPNSLTFNYVSFCKYLSINEVGRQIRRLFLKRKTQSYIHVVLQEIFKLLMSQASLRKLDIRDLSLMQNTIFTSYPNARNCLKDLSELYCYSVCSNGLNDLISVQKNLKCLKITTSFDCSNLEDIITSLKKIPNTSLSFIAKFTNLQKLRLYGPFQESGYLKYEILINSLENNGKNLKELYIKPSNNSLNLAIIKFCPNIRKLFTGMVITKYSPKSFYQLELSYNDEVVPELLPEELESFFVSWADRTPQKPLSLMIDDYFCNSTFERNNKKIFEKYIKLADYDV</sequence>
<reference evidence="1 2" key="1">
    <citation type="submission" date="2018-06" db="EMBL/GenBank/DDBJ databases">
        <title>Comparative genomics reveals the genomic features of Rhizophagus irregularis, R. cerebriforme, R. diaphanum and Gigaspora rosea, and their symbiotic lifestyle signature.</title>
        <authorList>
            <person name="Morin E."/>
            <person name="San Clemente H."/>
            <person name="Chen E.C.H."/>
            <person name="De La Providencia I."/>
            <person name="Hainaut M."/>
            <person name="Kuo A."/>
            <person name="Kohler A."/>
            <person name="Murat C."/>
            <person name="Tang N."/>
            <person name="Roy S."/>
            <person name="Loubradou J."/>
            <person name="Henrissat B."/>
            <person name="Grigoriev I.V."/>
            <person name="Corradi N."/>
            <person name="Roux C."/>
            <person name="Martin F.M."/>
        </authorList>
    </citation>
    <scope>NUCLEOTIDE SEQUENCE [LARGE SCALE GENOMIC DNA]</scope>
    <source>
        <strain evidence="1 2">DAOM 227022</strain>
    </source>
</reference>
<gene>
    <name evidence="1" type="ORF">C1645_824425</name>
</gene>
<protein>
    <recommendedName>
        <fullName evidence="3">F-box domain-containing protein</fullName>
    </recommendedName>
</protein>
<comment type="caution">
    <text evidence="1">The sequence shown here is derived from an EMBL/GenBank/DDBJ whole genome shotgun (WGS) entry which is preliminary data.</text>
</comment>
<name>A0A397SVM3_9GLOM</name>
<evidence type="ECO:0000313" key="1">
    <source>
        <dbReference type="EMBL" id="RIA89722.1"/>
    </source>
</evidence>
<dbReference type="Gene3D" id="3.80.10.10">
    <property type="entry name" value="Ribonuclease Inhibitor"/>
    <property type="match status" value="1"/>
</dbReference>